<sequence>MEWMPENPYTEDRRFNAQREAYLEGCRDTAKKLAEYLNKHNVSSGDDLIICADVWQQLKKEVGL</sequence>
<evidence type="ECO:0000313" key="1">
    <source>
        <dbReference type="EMBL" id="QJA63948.1"/>
    </source>
</evidence>
<accession>A0A6M3J375</accession>
<gene>
    <name evidence="1" type="ORF">MM415B00565_0032</name>
</gene>
<name>A0A6M3J375_9ZZZZ</name>
<organism evidence="1">
    <name type="scientific">viral metagenome</name>
    <dbReference type="NCBI Taxonomy" id="1070528"/>
    <lineage>
        <taxon>unclassified sequences</taxon>
        <taxon>metagenomes</taxon>
        <taxon>organismal metagenomes</taxon>
    </lineage>
</organism>
<protein>
    <submittedName>
        <fullName evidence="1">Uncharacterized protein</fullName>
    </submittedName>
</protein>
<reference evidence="1" key="1">
    <citation type="submission" date="2020-03" db="EMBL/GenBank/DDBJ databases">
        <title>The deep terrestrial virosphere.</title>
        <authorList>
            <person name="Holmfeldt K."/>
            <person name="Nilsson E."/>
            <person name="Simone D."/>
            <person name="Lopez-Fernandez M."/>
            <person name="Wu X."/>
            <person name="de Brujin I."/>
            <person name="Lundin D."/>
            <person name="Andersson A."/>
            <person name="Bertilsson S."/>
            <person name="Dopson M."/>
        </authorList>
    </citation>
    <scope>NUCLEOTIDE SEQUENCE</scope>
    <source>
        <strain evidence="1">MM415B00565</strain>
    </source>
</reference>
<dbReference type="AlphaFoldDB" id="A0A6M3J375"/>
<dbReference type="EMBL" id="MT141509">
    <property type="protein sequence ID" value="QJA63948.1"/>
    <property type="molecule type" value="Genomic_DNA"/>
</dbReference>
<proteinExistence type="predicted"/>